<dbReference type="InterPro" id="IPR017520">
    <property type="entry name" value="CHP03086"/>
</dbReference>
<dbReference type="NCBIfam" id="TIGR03086">
    <property type="entry name" value="TIGR03086 family metal-binding protein"/>
    <property type="match status" value="1"/>
</dbReference>
<evidence type="ECO:0000313" key="2">
    <source>
        <dbReference type="EMBL" id="MCM2578924.1"/>
    </source>
</evidence>
<dbReference type="Proteomes" id="UP001167160">
    <property type="component" value="Unassembled WGS sequence"/>
</dbReference>
<proteinExistence type="predicted"/>
<reference evidence="2" key="1">
    <citation type="journal article" date="2023" name="Int. J. Syst. Evol. Microbiol.">
        <title>Streptomyces meridianus sp. nov. isolated from brackish water of the Tagus estuary in Alcochete, Portugal.</title>
        <authorList>
            <person name="Santos J.D.N."/>
            <person name="Klimek D."/>
            <person name="Calusinska M."/>
            <person name="Lobo Da Cunha A."/>
            <person name="Catita J."/>
            <person name="Goncalves H."/>
            <person name="Gonzalez I."/>
            <person name="Reyes F."/>
            <person name="Lage O.M."/>
        </authorList>
    </citation>
    <scope>NUCLEOTIDE SEQUENCE</scope>
    <source>
        <strain evidence="2">MTZ3.1</strain>
    </source>
</reference>
<organism evidence="2 3">
    <name type="scientific">Streptomyces meridianus</name>
    <dbReference type="NCBI Taxonomy" id="2938945"/>
    <lineage>
        <taxon>Bacteria</taxon>
        <taxon>Bacillati</taxon>
        <taxon>Actinomycetota</taxon>
        <taxon>Actinomycetes</taxon>
        <taxon>Kitasatosporales</taxon>
        <taxon>Streptomycetaceae</taxon>
        <taxon>Streptomyces</taxon>
    </lineage>
</organism>
<gene>
    <name evidence="2" type="ORF">M1E25_16450</name>
</gene>
<dbReference type="SUPFAM" id="SSF109854">
    <property type="entry name" value="DinB/YfiT-like putative metalloenzymes"/>
    <property type="match status" value="1"/>
</dbReference>
<keyword evidence="3" id="KW-1185">Reference proteome</keyword>
<accession>A0ABT0X929</accession>
<protein>
    <submittedName>
        <fullName evidence="2">TIGR03086 family metal-binding protein</fullName>
    </submittedName>
</protein>
<dbReference type="EMBL" id="JAMQGM010000035">
    <property type="protein sequence ID" value="MCM2578924.1"/>
    <property type="molecule type" value="Genomic_DNA"/>
</dbReference>
<evidence type="ECO:0000259" key="1">
    <source>
        <dbReference type="Pfam" id="PF11716"/>
    </source>
</evidence>
<dbReference type="NCBIfam" id="TIGR03083">
    <property type="entry name" value="maleylpyruvate isomerase family mycothiol-dependent enzyme"/>
    <property type="match status" value="1"/>
</dbReference>
<feature type="domain" description="Mycothiol-dependent maleylpyruvate isomerase metal-binding" evidence="1">
    <location>
        <begin position="12"/>
        <end position="126"/>
    </location>
</feature>
<dbReference type="Pfam" id="PF11716">
    <property type="entry name" value="MDMPI_N"/>
    <property type="match status" value="1"/>
</dbReference>
<comment type="caution">
    <text evidence="2">The sequence shown here is derived from an EMBL/GenBank/DDBJ whole genome shotgun (WGS) entry which is preliminary data.</text>
</comment>
<evidence type="ECO:0000313" key="3">
    <source>
        <dbReference type="Proteomes" id="UP001167160"/>
    </source>
</evidence>
<dbReference type="InterPro" id="IPR024344">
    <property type="entry name" value="MDMPI_metal-binding"/>
</dbReference>
<dbReference type="InterPro" id="IPR017517">
    <property type="entry name" value="Maleyloyr_isom"/>
</dbReference>
<dbReference type="InterPro" id="IPR034660">
    <property type="entry name" value="DinB/YfiT-like"/>
</dbReference>
<name>A0ABT0X929_9ACTN</name>
<dbReference type="Gene3D" id="1.20.120.450">
    <property type="entry name" value="dinb family like domain"/>
    <property type="match status" value="1"/>
</dbReference>
<dbReference type="RefSeq" id="WP_251416140.1">
    <property type="nucleotide sequence ID" value="NZ_JAMQGM010000035.1"/>
</dbReference>
<sequence length="191" mass="20468">MTTRISELLEEASGRAVPVVRAVPDDRLGEPTPCTEYTVGQLLDHLFHVVIGFQSLAARQQAEFTVTPHYLEGEWRGRFADETAKLVAAWAAPGADEGVAGSMNLPARTVGAMVLGDLTVHAWDLARATGQAYDPDPSSAGVIEAMVADMAPMARSMKVFGEPVPLPDDAPAFDRLLAATGRDPGWRSERV</sequence>